<sequence>MTDGSGTSSASVVSYRGNPRGRPRGSVLGRGGRPRGRGSTVATVSRTSTPRSNAGSEASADSNDEDARNSGLRTSTRVRRTRMALDESDDDFGSAAEPRKRRRIQREGSFDDAVSNAPKVKKFTTTPDVPKFGAVAQLQHVMQVKRARMKTLSGRFEKLVRALLLHTDAALTEEINALEQGETTKNVEAAVVELEREQERKLEFARRRYEMQKMELHRRHKGENRFAWGDFLNKRSQLRKAMMEHLTRKISRLRIERKAADLEVELDLRRDTFRNKLLEQDDHRKLSSAFFGARDEPLGATAKEAEEDLEAMNEGWERSPTPMSMDSEGNIDELEEEYDELEALLGIFRRAAWEKGEEYCHGLDLLLAGMKADEQLQRQLSAAPALPQVPHIPPGGFLIAHPPGRPPTLPPGARIQYVISGPPPPGQVIMNAYPGSAQQYAPPTPKYPPLPDYSNRFPPNQSANTVPTNAFFPSGSPYPQGFPSTPPQNVRPSYSPMPFPTTTPDRDIQNSALAQLSEFASKIPPRPTNPFEALAQVADVAAKTSVVAAPEMDPKSWAEGLFAAMGTQSAQKTATPNQPRPTYTVRITPAGSTPGRPTPPPARFDAPRAPPPVMTLGSSPAAQPAPEVAPPVSPSPTPIPPALADRRESLESRRTEDRRMSEALSIGEAPVVAPITSPPVFPPAIQPSAFSGWTRPKSATPTERTGIPPPTSNDGSRSTSQRVSPEKAPESPAVEFAQVVRSPARSDDLDHHDFQAIEAFDEKMEDADPAPEPVEDFDQPMEEAAEPAESPKGPAMGEFTTAMTAQPQNLATADADAQINQFFDIPRTPSEQQHVTEGIGEKEQEAEEGETARVGSPAGSDRTIVEDSPEPQPEQEPEPELLEQEDEHRDDVLAHRISRERASWLARRNRQPFYLPPPESDSEDDEPLPPTALLITTSSGWQIPAAARLGAGSHPMAWMSNMPSGTVPPPPPHLQQRPVTMPRGIMPRNMLGGINWPVSNQAQIDAQLNAAFAPQSAQPPPPPAPPVEESGRDGPGSPAAIRAPEPPQPPRGMKPGERPVTLPSSNATAIPTFGQRAQPALANALRPPAFLNVTPAAAMLMQAEAVPTPTKLPVSGSGSGAEGGASGTGGFGGDNDGLMDDLALMAMVAGVAAGSSDPLEPSEGDGDGDIGDLMNLDGYRKHGER</sequence>
<feature type="compositionally biased region" description="Polar residues" evidence="2">
    <location>
        <begin position="568"/>
        <end position="581"/>
    </location>
</feature>
<feature type="region of interest" description="Disordered" evidence="2">
    <location>
        <begin position="1"/>
        <end position="115"/>
    </location>
</feature>
<reference evidence="3 4" key="2">
    <citation type="journal article" date="2014" name="J. Gen. Appl. Microbiol.">
        <title>The early diverging ascomycetous budding yeast Saitoella complicata has three histone deacetylases belonging to the Clr6, Hos2, and Rpd3 lineages.</title>
        <authorList>
            <person name="Nishida H."/>
            <person name="Matsumoto T."/>
            <person name="Kondo S."/>
            <person name="Hamamoto M."/>
            <person name="Yoshikawa H."/>
        </authorList>
    </citation>
    <scope>NUCLEOTIDE SEQUENCE [LARGE SCALE GENOMIC DNA]</scope>
    <source>
        <strain evidence="3 4">NRRL Y-17804</strain>
    </source>
</reference>
<feature type="region of interest" description="Disordered" evidence="2">
    <location>
        <begin position="1154"/>
        <end position="1185"/>
    </location>
</feature>
<evidence type="ECO:0000313" key="4">
    <source>
        <dbReference type="Proteomes" id="UP000033140"/>
    </source>
</evidence>
<feature type="compositionally biased region" description="Acidic residues" evidence="2">
    <location>
        <begin position="1160"/>
        <end position="1170"/>
    </location>
</feature>
<dbReference type="OMA" id="WAHRERK"/>
<gene>
    <name evidence="3" type="ORF">G7K_4625-t1</name>
</gene>
<feature type="compositionally biased region" description="Polar residues" evidence="2">
    <location>
        <begin position="712"/>
        <end position="723"/>
    </location>
</feature>
<evidence type="ECO:0000313" key="3">
    <source>
        <dbReference type="EMBL" id="GAO50501.1"/>
    </source>
</evidence>
<feature type="compositionally biased region" description="Basic and acidic residues" evidence="2">
    <location>
        <begin position="644"/>
        <end position="661"/>
    </location>
</feature>
<feature type="compositionally biased region" description="Acidic residues" evidence="2">
    <location>
        <begin position="763"/>
        <end position="786"/>
    </location>
</feature>
<feature type="compositionally biased region" description="Polar residues" evidence="2">
    <location>
        <begin position="40"/>
        <end position="61"/>
    </location>
</feature>
<dbReference type="AlphaFoldDB" id="A0A0E9NLF1"/>
<feature type="region of interest" description="Disordered" evidence="2">
    <location>
        <begin position="906"/>
        <end position="932"/>
    </location>
</feature>
<feature type="compositionally biased region" description="Polar residues" evidence="2">
    <location>
        <begin position="1"/>
        <end position="12"/>
    </location>
</feature>
<dbReference type="Proteomes" id="UP000033140">
    <property type="component" value="Unassembled WGS sequence"/>
</dbReference>
<evidence type="ECO:0000256" key="2">
    <source>
        <dbReference type="SAM" id="MobiDB-lite"/>
    </source>
</evidence>
<feature type="region of interest" description="Disordered" evidence="2">
    <location>
        <begin position="1110"/>
        <end position="1130"/>
    </location>
</feature>
<feature type="compositionally biased region" description="Pro residues" evidence="2">
    <location>
        <begin position="627"/>
        <end position="641"/>
    </location>
</feature>
<accession>A0A0E9NLF1</accession>
<feature type="region of interest" description="Disordered" evidence="2">
    <location>
        <begin position="568"/>
        <end position="665"/>
    </location>
</feature>
<feature type="coiled-coil region" evidence="1">
    <location>
        <begin position="324"/>
        <end position="351"/>
    </location>
</feature>
<protein>
    <submittedName>
        <fullName evidence="3">Uncharacterized protein</fullName>
    </submittedName>
</protein>
<organism evidence="3 4">
    <name type="scientific">Saitoella complicata (strain BCRC 22490 / CBS 7301 / JCM 7358 / NBRC 10748 / NRRL Y-17804)</name>
    <dbReference type="NCBI Taxonomy" id="698492"/>
    <lineage>
        <taxon>Eukaryota</taxon>
        <taxon>Fungi</taxon>
        <taxon>Dikarya</taxon>
        <taxon>Ascomycota</taxon>
        <taxon>Taphrinomycotina</taxon>
        <taxon>Taphrinomycotina incertae sedis</taxon>
        <taxon>Saitoella</taxon>
    </lineage>
</organism>
<dbReference type="EMBL" id="BACD03000033">
    <property type="protein sequence ID" value="GAO50501.1"/>
    <property type="molecule type" value="Genomic_DNA"/>
</dbReference>
<keyword evidence="1" id="KW-0175">Coiled coil</keyword>
<comment type="caution">
    <text evidence="3">The sequence shown here is derived from an EMBL/GenBank/DDBJ whole genome shotgun (WGS) entry which is preliminary data.</text>
</comment>
<feature type="region of interest" description="Disordered" evidence="2">
    <location>
        <begin position="683"/>
        <end position="798"/>
    </location>
</feature>
<feature type="region of interest" description="Disordered" evidence="2">
    <location>
        <begin position="824"/>
        <end position="894"/>
    </location>
</feature>
<feature type="compositionally biased region" description="Acidic residues" evidence="2">
    <location>
        <begin position="867"/>
        <end position="885"/>
    </location>
</feature>
<proteinExistence type="predicted"/>
<feature type="compositionally biased region" description="Pro residues" evidence="2">
    <location>
        <begin position="1017"/>
        <end position="1026"/>
    </location>
</feature>
<dbReference type="STRING" id="698492.A0A0E9NLF1"/>
<reference evidence="3 4" key="1">
    <citation type="journal article" date="2011" name="J. Gen. Appl. Microbiol.">
        <title>Draft genome sequencing of the enigmatic yeast Saitoella complicata.</title>
        <authorList>
            <person name="Nishida H."/>
            <person name="Hamamoto M."/>
            <person name="Sugiyama J."/>
        </authorList>
    </citation>
    <scope>NUCLEOTIDE SEQUENCE [LARGE SCALE GENOMIC DNA]</scope>
    <source>
        <strain evidence="3 4">NRRL Y-17804</strain>
    </source>
</reference>
<feature type="compositionally biased region" description="Basic and acidic residues" evidence="2">
    <location>
        <begin position="744"/>
        <end position="755"/>
    </location>
</feature>
<evidence type="ECO:0000256" key="1">
    <source>
        <dbReference type="SAM" id="Coils"/>
    </source>
</evidence>
<name>A0A0E9NLF1_SAICN</name>
<reference evidence="3 4" key="3">
    <citation type="journal article" date="2015" name="Genome Announc.">
        <title>Draft Genome Sequence of the Archiascomycetous Yeast Saitoella complicata.</title>
        <authorList>
            <person name="Yamauchi K."/>
            <person name="Kondo S."/>
            <person name="Hamamoto M."/>
            <person name="Takahashi Y."/>
            <person name="Ogura Y."/>
            <person name="Hayashi T."/>
            <person name="Nishida H."/>
        </authorList>
    </citation>
    <scope>NUCLEOTIDE SEQUENCE [LARGE SCALE GENOMIC DNA]</scope>
    <source>
        <strain evidence="3 4">NRRL Y-17804</strain>
    </source>
</reference>
<feature type="compositionally biased region" description="Gly residues" evidence="2">
    <location>
        <begin position="1117"/>
        <end position="1130"/>
    </location>
</feature>
<keyword evidence="4" id="KW-1185">Reference proteome</keyword>
<feature type="region of interest" description="Disordered" evidence="2">
    <location>
        <begin position="1012"/>
        <end position="1068"/>
    </location>
</feature>
<feature type="compositionally biased region" description="Pro residues" evidence="2">
    <location>
        <begin position="596"/>
        <end position="613"/>
    </location>
</feature>